<evidence type="ECO:0000256" key="3">
    <source>
        <dbReference type="ARBA" id="ARBA00023125"/>
    </source>
</evidence>
<dbReference type="GeneID" id="110977673"/>
<dbReference type="GO" id="GO:0000981">
    <property type="term" value="F:DNA-binding transcription factor activity, RNA polymerase II-specific"/>
    <property type="evidence" value="ECO:0007669"/>
    <property type="project" value="InterPro"/>
</dbReference>
<accession>A0A8B7Y549</accession>
<feature type="compositionally biased region" description="Basic and acidic residues" evidence="9">
    <location>
        <begin position="124"/>
        <end position="136"/>
    </location>
</feature>
<feature type="domain" description="Homeobox" evidence="10">
    <location>
        <begin position="211"/>
        <end position="271"/>
    </location>
</feature>
<keyword evidence="4 7" id="KW-0371">Homeobox</keyword>
<sequence>MRRQSMALLSSGYPAAFQGGLPCSGLFSLGVPGASTPLPYPNLSLMRVPPHLPMGFAVANLSAAYLQSPQSRSDSEFSAVLSKHHQQHHQYPQQSQLNPTLAQTTNSSPKRKGVTNFSIAGILGRDEDAKATEKCTETSPPKTARAPEESSANDPELESKVHVKTECLSSPKGDEEETDNPLTRFSWLQCTRYKPPRLPRAKRKDGAKKRKLGRNPRVPFSPAQVTTLEQKFRCTHYLSSIDVAELSAALNLSENRVKIWFQNRRARERRDKEAASKDAPSSPNGTLMKPCSSPAPATGPSSLITMGHPALSPSPVDGCASAFTPLSYPFSR</sequence>
<dbReference type="SMART" id="SM00389">
    <property type="entry name" value="HOX"/>
    <property type="match status" value="1"/>
</dbReference>
<dbReference type="CDD" id="cd00086">
    <property type="entry name" value="homeodomain"/>
    <property type="match status" value="1"/>
</dbReference>
<dbReference type="InterPro" id="IPR001356">
    <property type="entry name" value="HD"/>
</dbReference>
<dbReference type="InterPro" id="IPR017970">
    <property type="entry name" value="Homeobox_CS"/>
</dbReference>
<proteinExistence type="inferred from homology"/>
<reference evidence="12" key="1">
    <citation type="submission" date="2025-08" db="UniProtKB">
        <authorList>
            <consortium name="RefSeq"/>
        </authorList>
    </citation>
    <scope>IDENTIFICATION</scope>
</reference>
<evidence type="ECO:0000256" key="6">
    <source>
        <dbReference type="ARBA" id="ARBA00038425"/>
    </source>
</evidence>
<dbReference type="GO" id="GO:0000977">
    <property type="term" value="F:RNA polymerase II transcription regulatory region sequence-specific DNA binding"/>
    <property type="evidence" value="ECO:0007669"/>
    <property type="project" value="TreeGrafter"/>
</dbReference>
<dbReference type="RefSeq" id="XP_022087667.1">
    <property type="nucleotide sequence ID" value="XM_022231975.1"/>
</dbReference>
<gene>
    <name evidence="12" type="primary">LOC110977673</name>
</gene>
<dbReference type="AlphaFoldDB" id="A0A8B7Y549"/>
<dbReference type="KEGG" id="aplc:110977673"/>
<dbReference type="InterPro" id="IPR009057">
    <property type="entry name" value="Homeodomain-like_sf"/>
</dbReference>
<feature type="region of interest" description="Disordered" evidence="9">
    <location>
        <begin position="196"/>
        <end position="220"/>
    </location>
</feature>
<evidence type="ECO:0000259" key="10">
    <source>
        <dbReference type="PROSITE" id="PS50071"/>
    </source>
</evidence>
<feature type="DNA-binding region" description="Homeobox" evidence="7">
    <location>
        <begin position="213"/>
        <end position="272"/>
    </location>
</feature>
<keyword evidence="2" id="KW-0217">Developmental protein</keyword>
<dbReference type="PROSITE" id="PS50071">
    <property type="entry name" value="HOMEOBOX_2"/>
    <property type="match status" value="1"/>
</dbReference>
<comment type="similarity">
    <text evidence="6">Belongs to the Msh homeobox family.</text>
</comment>
<dbReference type="GO" id="GO:0005634">
    <property type="term" value="C:nucleus"/>
    <property type="evidence" value="ECO:0007669"/>
    <property type="project" value="UniProtKB-SubCell"/>
</dbReference>
<dbReference type="OMA" id="GGYENYD"/>
<dbReference type="SUPFAM" id="SSF46689">
    <property type="entry name" value="Homeodomain-like"/>
    <property type="match status" value="1"/>
</dbReference>
<evidence type="ECO:0000313" key="12">
    <source>
        <dbReference type="RefSeq" id="XP_022087667.1"/>
    </source>
</evidence>
<feature type="region of interest" description="Disordered" evidence="9">
    <location>
        <begin position="76"/>
        <end position="181"/>
    </location>
</feature>
<evidence type="ECO:0000256" key="2">
    <source>
        <dbReference type="ARBA" id="ARBA00022473"/>
    </source>
</evidence>
<keyword evidence="3 7" id="KW-0238">DNA-binding</keyword>
<dbReference type="InterPro" id="IPR050674">
    <property type="entry name" value="Msh_Homeobox_Regulators"/>
</dbReference>
<protein>
    <submittedName>
        <fullName evidence="12">Homeobox protein MSH-B-like</fullName>
    </submittedName>
</protein>
<dbReference type="OrthoDB" id="1867783at2759"/>
<keyword evidence="11" id="KW-1185">Reference proteome</keyword>
<evidence type="ECO:0000256" key="4">
    <source>
        <dbReference type="ARBA" id="ARBA00023155"/>
    </source>
</evidence>
<dbReference type="PANTHER" id="PTHR24338:SF0">
    <property type="entry name" value="MUSCLE SEGMENTATION HOMEOBOX"/>
    <property type="match status" value="1"/>
</dbReference>
<organism evidence="11 12">
    <name type="scientific">Acanthaster planci</name>
    <name type="common">Crown-of-thorns starfish</name>
    <dbReference type="NCBI Taxonomy" id="133434"/>
    <lineage>
        <taxon>Eukaryota</taxon>
        <taxon>Metazoa</taxon>
        <taxon>Echinodermata</taxon>
        <taxon>Eleutherozoa</taxon>
        <taxon>Asterozoa</taxon>
        <taxon>Asteroidea</taxon>
        <taxon>Valvatacea</taxon>
        <taxon>Valvatida</taxon>
        <taxon>Acanthasteridae</taxon>
        <taxon>Acanthaster</taxon>
    </lineage>
</organism>
<evidence type="ECO:0000256" key="7">
    <source>
        <dbReference type="PROSITE-ProRule" id="PRU00108"/>
    </source>
</evidence>
<evidence type="ECO:0000256" key="1">
    <source>
        <dbReference type="ARBA" id="ARBA00004123"/>
    </source>
</evidence>
<feature type="compositionally biased region" description="Polar residues" evidence="9">
    <location>
        <begin position="97"/>
        <end position="108"/>
    </location>
</feature>
<evidence type="ECO:0000313" key="11">
    <source>
        <dbReference type="Proteomes" id="UP000694845"/>
    </source>
</evidence>
<evidence type="ECO:0000256" key="5">
    <source>
        <dbReference type="ARBA" id="ARBA00023242"/>
    </source>
</evidence>
<feature type="region of interest" description="Disordered" evidence="9">
    <location>
        <begin position="266"/>
        <end position="310"/>
    </location>
</feature>
<dbReference type="Proteomes" id="UP000694845">
    <property type="component" value="Unplaced"/>
</dbReference>
<evidence type="ECO:0000256" key="9">
    <source>
        <dbReference type="SAM" id="MobiDB-lite"/>
    </source>
</evidence>
<comment type="subcellular location">
    <subcellularLocation>
        <location evidence="1 7 8">Nucleus</location>
    </subcellularLocation>
</comment>
<dbReference type="PROSITE" id="PS00027">
    <property type="entry name" value="HOMEOBOX_1"/>
    <property type="match status" value="1"/>
</dbReference>
<name>A0A8B7Y549_ACAPL</name>
<dbReference type="PANTHER" id="PTHR24338">
    <property type="entry name" value="HOMEOBOX PROTEIN MSX"/>
    <property type="match status" value="1"/>
</dbReference>
<keyword evidence="5 7" id="KW-0539">Nucleus</keyword>
<dbReference type="GO" id="GO:0048598">
    <property type="term" value="P:embryonic morphogenesis"/>
    <property type="evidence" value="ECO:0007669"/>
    <property type="project" value="TreeGrafter"/>
</dbReference>
<dbReference type="Pfam" id="PF00046">
    <property type="entry name" value="Homeodomain"/>
    <property type="match status" value="1"/>
</dbReference>
<dbReference type="Gene3D" id="1.10.10.60">
    <property type="entry name" value="Homeodomain-like"/>
    <property type="match status" value="1"/>
</dbReference>
<evidence type="ECO:0000256" key="8">
    <source>
        <dbReference type="RuleBase" id="RU000682"/>
    </source>
</evidence>
<feature type="compositionally biased region" description="Basic residues" evidence="9">
    <location>
        <begin position="196"/>
        <end position="214"/>
    </location>
</feature>